<evidence type="ECO:0000313" key="3">
    <source>
        <dbReference type="Proteomes" id="UP000269276"/>
    </source>
</evidence>
<feature type="transmembrane region" description="Helical" evidence="1">
    <location>
        <begin position="89"/>
        <end position="112"/>
    </location>
</feature>
<evidence type="ECO:0000313" key="2">
    <source>
        <dbReference type="EMBL" id="RMY75513.1"/>
    </source>
</evidence>
<reference evidence="2 3" key="1">
    <citation type="journal article" date="2018" name="BMC Genomics">
        <title>Genomic evidence for intraspecific hybridization in a clonal and extremely halotolerant yeast.</title>
        <authorList>
            <person name="Gostincar C."/>
            <person name="Stajich J.E."/>
            <person name="Zupancic J."/>
            <person name="Zalar P."/>
            <person name="Gunde-Cimerman N."/>
        </authorList>
    </citation>
    <scope>NUCLEOTIDE SEQUENCE [LARGE SCALE GENOMIC DNA]</scope>
    <source>
        <strain evidence="2 3">EXF-2682</strain>
    </source>
</reference>
<proteinExistence type="predicted"/>
<comment type="caution">
    <text evidence="2">The sequence shown here is derived from an EMBL/GenBank/DDBJ whole genome shotgun (WGS) entry which is preliminary data.</text>
</comment>
<keyword evidence="1" id="KW-1133">Transmembrane helix</keyword>
<gene>
    <name evidence="2" type="ORF">D0863_02537</name>
</gene>
<dbReference type="OrthoDB" id="3906600at2759"/>
<sequence length="131" mass="14342">MQHHGNLALHDFLTRDVATTHLPVQSTPQGHRRCPNLRSLWIFTYSAYDLQVSDTTVCAGRGCMIIVLVERTLLALLNVMADATRARTVAAGLGLVSAVVSFFHVAWCLAVIEGFEDELSVSGVRLVSLCF</sequence>
<keyword evidence="1" id="KW-0472">Membrane</keyword>
<accession>A0A3M7EG84</accession>
<name>A0A3M7EG84_HORWE</name>
<keyword evidence="1" id="KW-0812">Transmembrane</keyword>
<organism evidence="2 3">
    <name type="scientific">Hortaea werneckii</name>
    <name type="common">Black yeast</name>
    <name type="synonym">Cladosporium werneckii</name>
    <dbReference type="NCBI Taxonomy" id="91943"/>
    <lineage>
        <taxon>Eukaryota</taxon>
        <taxon>Fungi</taxon>
        <taxon>Dikarya</taxon>
        <taxon>Ascomycota</taxon>
        <taxon>Pezizomycotina</taxon>
        <taxon>Dothideomycetes</taxon>
        <taxon>Dothideomycetidae</taxon>
        <taxon>Mycosphaerellales</taxon>
        <taxon>Teratosphaeriaceae</taxon>
        <taxon>Hortaea</taxon>
    </lineage>
</organism>
<dbReference type="AlphaFoldDB" id="A0A3M7EG84"/>
<dbReference type="EMBL" id="QWIP01000055">
    <property type="protein sequence ID" value="RMY75513.1"/>
    <property type="molecule type" value="Genomic_DNA"/>
</dbReference>
<evidence type="ECO:0000256" key="1">
    <source>
        <dbReference type="SAM" id="Phobius"/>
    </source>
</evidence>
<dbReference type="Proteomes" id="UP000269276">
    <property type="component" value="Unassembled WGS sequence"/>
</dbReference>
<protein>
    <submittedName>
        <fullName evidence="2">Uncharacterized protein</fullName>
    </submittedName>
</protein>